<dbReference type="STRING" id="7739.C3ZUC3"/>
<evidence type="ECO:0000256" key="1">
    <source>
        <dbReference type="ARBA" id="ARBA00004613"/>
    </source>
</evidence>
<dbReference type="InterPro" id="IPR016186">
    <property type="entry name" value="C-type_lectin-like/link_sf"/>
</dbReference>
<dbReference type="PANTHER" id="PTHR22804:SF54">
    <property type="match status" value="1"/>
</dbReference>
<dbReference type="GO" id="GO:0005576">
    <property type="term" value="C:extracellular region"/>
    <property type="evidence" value="ECO:0007669"/>
    <property type="project" value="UniProtKB-SubCell"/>
</dbReference>
<evidence type="ECO:0000259" key="5">
    <source>
        <dbReference type="PROSITE" id="PS50963"/>
    </source>
</evidence>
<dbReference type="Gene3D" id="3.10.100.10">
    <property type="entry name" value="Mannose-Binding Protein A, subunit A"/>
    <property type="match status" value="2"/>
</dbReference>
<organism>
    <name type="scientific">Branchiostoma floridae</name>
    <name type="common">Florida lancelet</name>
    <name type="synonym">Amphioxus</name>
    <dbReference type="NCBI Taxonomy" id="7739"/>
    <lineage>
        <taxon>Eukaryota</taxon>
        <taxon>Metazoa</taxon>
        <taxon>Chordata</taxon>
        <taxon>Cephalochordata</taxon>
        <taxon>Leptocardii</taxon>
        <taxon>Amphioxiformes</taxon>
        <taxon>Branchiostomatidae</taxon>
        <taxon>Branchiostoma</taxon>
    </lineage>
</organism>
<dbReference type="PROSITE" id="PS50963">
    <property type="entry name" value="LINK_2"/>
    <property type="match status" value="2"/>
</dbReference>
<dbReference type="InterPro" id="IPR050691">
    <property type="entry name" value="Hyaluronan_bind_Proteoglycan"/>
</dbReference>
<dbReference type="SUPFAM" id="SSF56436">
    <property type="entry name" value="C-type lectin-like"/>
    <property type="match status" value="2"/>
</dbReference>
<comment type="subcellular location">
    <subcellularLocation>
        <location evidence="1">Secreted</location>
    </subcellularLocation>
</comment>
<dbReference type="InterPro" id="IPR016187">
    <property type="entry name" value="CTDL_fold"/>
</dbReference>
<dbReference type="Pfam" id="PF00193">
    <property type="entry name" value="Xlink"/>
    <property type="match status" value="2"/>
</dbReference>
<evidence type="ECO:0000256" key="3">
    <source>
        <dbReference type="ARBA" id="ARBA00022737"/>
    </source>
</evidence>
<dbReference type="GO" id="GO:0007155">
    <property type="term" value="P:cell adhesion"/>
    <property type="evidence" value="ECO:0007669"/>
    <property type="project" value="InterPro"/>
</dbReference>
<protein>
    <recommendedName>
        <fullName evidence="5">Link domain-containing protein</fullName>
    </recommendedName>
</protein>
<dbReference type="AlphaFoldDB" id="C3ZUC3"/>
<dbReference type="InParanoid" id="C3ZUC3"/>
<evidence type="ECO:0000256" key="2">
    <source>
        <dbReference type="ARBA" id="ARBA00022525"/>
    </source>
</evidence>
<feature type="domain" description="Link" evidence="5">
    <location>
        <begin position="100"/>
        <end position="179"/>
    </location>
</feature>
<keyword evidence="2" id="KW-0964">Secreted</keyword>
<dbReference type="GO" id="GO:0005540">
    <property type="term" value="F:hyaluronic acid binding"/>
    <property type="evidence" value="ECO:0007669"/>
    <property type="project" value="InterPro"/>
</dbReference>
<dbReference type="PRINTS" id="PR01265">
    <property type="entry name" value="LINKMODULE"/>
</dbReference>
<feature type="non-terminal residue" evidence="6">
    <location>
        <position position="1"/>
    </location>
</feature>
<dbReference type="EMBL" id="GG666682">
    <property type="protein sequence ID" value="EEN43851.1"/>
    <property type="molecule type" value="Genomic_DNA"/>
</dbReference>
<sequence length="179" mass="20310">IFSGNIFHLRSPKGKYMYDLDEARQACAETGAVLASSAQLHRAWQDGYERCECGWLSDGTARYPMQEARPSCGSLIGVNHCDWQQETWDAWCYIAVSTWRLFHQRHPTGHYKYDLEEAKHACAEKNATLASYHQLYEAWQDGLDVCACAWLSDGTSRYPTQTARLVNAMLHACAVGIIR</sequence>
<keyword evidence="3" id="KW-0677">Repeat</keyword>
<dbReference type="InterPro" id="IPR000538">
    <property type="entry name" value="Link_dom"/>
</dbReference>
<keyword evidence="4" id="KW-1015">Disulfide bond</keyword>
<dbReference type="eggNOG" id="ENOG502QWFF">
    <property type="taxonomic scope" value="Eukaryota"/>
</dbReference>
<accession>C3ZUC3</accession>
<dbReference type="PROSITE" id="PS01241">
    <property type="entry name" value="LINK_1"/>
    <property type="match status" value="1"/>
</dbReference>
<dbReference type="PANTHER" id="PTHR22804">
    <property type="entry name" value="AGGRECAN/VERSICAN PROTEOGLYCAN"/>
    <property type="match status" value="1"/>
</dbReference>
<evidence type="ECO:0000313" key="6">
    <source>
        <dbReference type="EMBL" id="EEN43851.1"/>
    </source>
</evidence>
<proteinExistence type="predicted"/>
<dbReference type="FunFam" id="3.10.100.10:FF:000143">
    <property type="entry name" value="Uncharacterized protein"/>
    <property type="match status" value="1"/>
</dbReference>
<reference evidence="6" key="1">
    <citation type="journal article" date="2008" name="Nature">
        <title>The amphioxus genome and the evolution of the chordate karyotype.</title>
        <authorList>
            <consortium name="US DOE Joint Genome Institute (JGI-PGF)"/>
            <person name="Putnam N.H."/>
            <person name="Butts T."/>
            <person name="Ferrier D.E.K."/>
            <person name="Furlong R.F."/>
            <person name="Hellsten U."/>
            <person name="Kawashima T."/>
            <person name="Robinson-Rechavi M."/>
            <person name="Shoguchi E."/>
            <person name="Terry A."/>
            <person name="Yu J.-K."/>
            <person name="Benito-Gutierrez E.L."/>
            <person name="Dubchak I."/>
            <person name="Garcia-Fernandez J."/>
            <person name="Gibson-Brown J.J."/>
            <person name="Grigoriev I.V."/>
            <person name="Horton A.C."/>
            <person name="de Jong P.J."/>
            <person name="Jurka J."/>
            <person name="Kapitonov V.V."/>
            <person name="Kohara Y."/>
            <person name="Kuroki Y."/>
            <person name="Lindquist E."/>
            <person name="Lucas S."/>
            <person name="Osoegawa K."/>
            <person name="Pennacchio L.A."/>
            <person name="Salamov A.A."/>
            <person name="Satou Y."/>
            <person name="Sauka-Spengler T."/>
            <person name="Schmutz J."/>
            <person name="Shin-I T."/>
            <person name="Toyoda A."/>
            <person name="Bronner-Fraser M."/>
            <person name="Fujiyama A."/>
            <person name="Holland L.Z."/>
            <person name="Holland P.W.H."/>
            <person name="Satoh N."/>
            <person name="Rokhsar D.S."/>
        </authorList>
    </citation>
    <scope>NUCLEOTIDE SEQUENCE [LARGE SCALE GENOMIC DNA]</scope>
    <source>
        <strain evidence="6">S238N-H82</strain>
        <tissue evidence="6">Testes</tissue>
    </source>
</reference>
<name>C3ZUC3_BRAFL</name>
<feature type="domain" description="Link" evidence="5">
    <location>
        <begin position="5"/>
        <end position="94"/>
    </location>
</feature>
<evidence type="ECO:0000256" key="4">
    <source>
        <dbReference type="ARBA" id="ARBA00023157"/>
    </source>
</evidence>
<gene>
    <name evidence="6" type="ORF">BRAFLDRAFT_227634</name>
</gene>
<dbReference type="SMART" id="SM00445">
    <property type="entry name" value="LINK"/>
    <property type="match status" value="2"/>
</dbReference>
<dbReference type="FunFam" id="3.10.100.10:FF:000151">
    <property type="match status" value="1"/>
</dbReference>